<dbReference type="Gene3D" id="3.30.40.10">
    <property type="entry name" value="Zinc/RING finger domain, C3HC4 (zinc finger)"/>
    <property type="match status" value="1"/>
</dbReference>
<feature type="region of interest" description="Disordered" evidence="5">
    <location>
        <begin position="1"/>
        <end position="23"/>
    </location>
</feature>
<evidence type="ECO:0000256" key="4">
    <source>
        <dbReference type="PROSITE-ProRule" id="PRU00175"/>
    </source>
</evidence>
<keyword evidence="2 4" id="KW-0863">Zinc-finger</keyword>
<dbReference type="PROSITE" id="PS50089">
    <property type="entry name" value="ZF_RING_2"/>
    <property type="match status" value="1"/>
</dbReference>
<protein>
    <recommendedName>
        <fullName evidence="6">RING-type domain-containing protein</fullName>
    </recommendedName>
</protein>
<keyword evidence="3" id="KW-0862">Zinc</keyword>
<feature type="domain" description="RING-type" evidence="6">
    <location>
        <begin position="26"/>
        <end position="74"/>
    </location>
</feature>
<dbReference type="GO" id="GO:0008270">
    <property type="term" value="F:zinc ion binding"/>
    <property type="evidence" value="ECO:0007669"/>
    <property type="project" value="UniProtKB-KW"/>
</dbReference>
<gene>
    <name evidence="7" type="ORF">ABG768_015017</name>
</gene>
<proteinExistence type="predicted"/>
<evidence type="ECO:0000256" key="3">
    <source>
        <dbReference type="ARBA" id="ARBA00022833"/>
    </source>
</evidence>
<dbReference type="InterPro" id="IPR013083">
    <property type="entry name" value="Znf_RING/FYVE/PHD"/>
</dbReference>
<reference evidence="7 8" key="1">
    <citation type="submission" date="2024-05" db="EMBL/GenBank/DDBJ databases">
        <title>A high-quality chromosomal-level genome assembly of Topmouth culter (Culter alburnus).</title>
        <authorList>
            <person name="Zhao H."/>
        </authorList>
    </citation>
    <scope>NUCLEOTIDE SEQUENCE [LARGE SCALE GENOMIC DNA]</scope>
    <source>
        <strain evidence="7">CATC2023</strain>
        <tissue evidence="7">Muscle</tissue>
    </source>
</reference>
<organism evidence="7 8">
    <name type="scientific">Culter alburnus</name>
    <name type="common">Topmouth culter</name>
    <dbReference type="NCBI Taxonomy" id="194366"/>
    <lineage>
        <taxon>Eukaryota</taxon>
        <taxon>Metazoa</taxon>
        <taxon>Chordata</taxon>
        <taxon>Craniata</taxon>
        <taxon>Vertebrata</taxon>
        <taxon>Euteleostomi</taxon>
        <taxon>Actinopterygii</taxon>
        <taxon>Neopterygii</taxon>
        <taxon>Teleostei</taxon>
        <taxon>Ostariophysi</taxon>
        <taxon>Cypriniformes</taxon>
        <taxon>Xenocyprididae</taxon>
        <taxon>Xenocypridinae</taxon>
        <taxon>Culter</taxon>
    </lineage>
</organism>
<keyword evidence="8" id="KW-1185">Reference proteome</keyword>
<evidence type="ECO:0000256" key="1">
    <source>
        <dbReference type="ARBA" id="ARBA00022723"/>
    </source>
</evidence>
<keyword evidence="1" id="KW-0479">Metal-binding</keyword>
<evidence type="ECO:0000256" key="2">
    <source>
        <dbReference type="ARBA" id="ARBA00022771"/>
    </source>
</evidence>
<evidence type="ECO:0000313" key="7">
    <source>
        <dbReference type="EMBL" id="KAK9955118.1"/>
    </source>
</evidence>
<dbReference type="AlphaFoldDB" id="A0AAW1Z303"/>
<dbReference type="SUPFAM" id="SSF57850">
    <property type="entry name" value="RING/U-box"/>
    <property type="match status" value="1"/>
</dbReference>
<dbReference type="Pfam" id="PF00097">
    <property type="entry name" value="zf-C3HC4"/>
    <property type="match status" value="1"/>
</dbReference>
<accession>A0AAW1Z303</accession>
<evidence type="ECO:0000256" key="5">
    <source>
        <dbReference type="SAM" id="MobiDB-lite"/>
    </source>
</evidence>
<evidence type="ECO:0000259" key="6">
    <source>
        <dbReference type="PROSITE" id="PS50089"/>
    </source>
</evidence>
<name>A0AAW1Z303_CULAL</name>
<dbReference type="InterPro" id="IPR018957">
    <property type="entry name" value="Znf_C3HC4_RING-type"/>
</dbReference>
<dbReference type="InterPro" id="IPR001841">
    <property type="entry name" value="Znf_RING"/>
</dbReference>
<dbReference type="EMBL" id="JAWDJR010000021">
    <property type="protein sequence ID" value="KAK9955118.1"/>
    <property type="molecule type" value="Genomic_DNA"/>
</dbReference>
<evidence type="ECO:0000313" key="8">
    <source>
        <dbReference type="Proteomes" id="UP001479290"/>
    </source>
</evidence>
<comment type="caution">
    <text evidence="7">The sequence shown here is derived from an EMBL/GenBank/DDBJ whole genome shotgun (WGS) entry which is preliminary data.</text>
</comment>
<dbReference type="Proteomes" id="UP001479290">
    <property type="component" value="Unassembled WGS sequence"/>
</dbReference>
<sequence length="93" mass="10524">MSQESDSSRPPCVDSMASLSSNSTDCPICNESYSSTGEQSVEFLNCDHKECQLCLINMLKRATDSSRVKCLLCHQKTPLLLWETYREIFIILI</sequence>